<evidence type="ECO:0000313" key="3">
    <source>
        <dbReference type="EMBL" id="MBB6059731.1"/>
    </source>
</evidence>
<keyword evidence="2" id="KW-0472">Membrane</keyword>
<protein>
    <submittedName>
        <fullName evidence="3">Uncharacterized protein</fullName>
    </submittedName>
</protein>
<dbReference type="EMBL" id="JACHGG010000003">
    <property type="protein sequence ID" value="MBB6059731.1"/>
    <property type="molecule type" value="Genomic_DNA"/>
</dbReference>
<proteinExistence type="predicted"/>
<organism evidence="3 4">
    <name type="scientific">Hymenobacter luteus</name>
    <dbReference type="NCBI Taxonomy" id="1411122"/>
    <lineage>
        <taxon>Bacteria</taxon>
        <taxon>Pseudomonadati</taxon>
        <taxon>Bacteroidota</taxon>
        <taxon>Cytophagia</taxon>
        <taxon>Cytophagales</taxon>
        <taxon>Hymenobacteraceae</taxon>
        <taxon>Hymenobacter</taxon>
    </lineage>
</organism>
<reference evidence="3 4" key="1">
    <citation type="submission" date="2020-08" db="EMBL/GenBank/DDBJ databases">
        <title>Genomic Encyclopedia of Type Strains, Phase IV (KMG-IV): sequencing the most valuable type-strain genomes for metagenomic binning, comparative biology and taxonomic classification.</title>
        <authorList>
            <person name="Goeker M."/>
        </authorList>
    </citation>
    <scope>NUCLEOTIDE SEQUENCE [LARGE SCALE GENOMIC DNA]</scope>
    <source>
        <strain evidence="3 4">DSM 26718</strain>
    </source>
</reference>
<accession>A0A7W9T179</accession>
<feature type="compositionally biased region" description="Polar residues" evidence="1">
    <location>
        <begin position="78"/>
        <end position="91"/>
    </location>
</feature>
<gene>
    <name evidence="3" type="ORF">HNQ93_002591</name>
</gene>
<evidence type="ECO:0000256" key="2">
    <source>
        <dbReference type="SAM" id="Phobius"/>
    </source>
</evidence>
<name>A0A7W9T179_9BACT</name>
<keyword evidence="4" id="KW-1185">Reference proteome</keyword>
<feature type="transmembrane region" description="Helical" evidence="2">
    <location>
        <begin position="15"/>
        <end position="36"/>
    </location>
</feature>
<comment type="caution">
    <text evidence="3">The sequence shown here is derived from an EMBL/GenBank/DDBJ whole genome shotgun (WGS) entry which is preliminary data.</text>
</comment>
<evidence type="ECO:0000313" key="4">
    <source>
        <dbReference type="Proteomes" id="UP000532746"/>
    </source>
</evidence>
<feature type="region of interest" description="Disordered" evidence="1">
    <location>
        <begin position="72"/>
        <end position="91"/>
    </location>
</feature>
<keyword evidence="2" id="KW-1133">Transmembrane helix</keyword>
<evidence type="ECO:0000256" key="1">
    <source>
        <dbReference type="SAM" id="MobiDB-lite"/>
    </source>
</evidence>
<sequence>MAGLPVSSSASRNRLLFWLLLGTLLLSTGLNLYLLFQGPEYPAADYQLDSQLPELVTEVELQQVRRALAECRAGHPSTPDSLSTASALNRP</sequence>
<dbReference type="Proteomes" id="UP000532746">
    <property type="component" value="Unassembled WGS sequence"/>
</dbReference>
<keyword evidence="2" id="KW-0812">Transmembrane</keyword>
<dbReference type="AlphaFoldDB" id="A0A7W9T179"/>
<dbReference type="RefSeq" id="WP_183403822.1">
    <property type="nucleotide sequence ID" value="NZ_JACHGG010000003.1"/>
</dbReference>